<keyword evidence="6" id="KW-1185">Reference proteome</keyword>
<organism evidence="5 6">
    <name type="scientific">Anaerocolumna aminovalerica</name>
    <dbReference type="NCBI Taxonomy" id="1527"/>
    <lineage>
        <taxon>Bacteria</taxon>
        <taxon>Bacillati</taxon>
        <taxon>Bacillota</taxon>
        <taxon>Clostridia</taxon>
        <taxon>Lachnospirales</taxon>
        <taxon>Lachnospiraceae</taxon>
        <taxon>Anaerocolumna</taxon>
    </lineage>
</organism>
<dbReference type="PROSITE" id="PS01124">
    <property type="entry name" value="HTH_ARAC_FAMILY_2"/>
    <property type="match status" value="1"/>
</dbReference>
<evidence type="ECO:0000256" key="3">
    <source>
        <dbReference type="ARBA" id="ARBA00023163"/>
    </source>
</evidence>
<evidence type="ECO:0000256" key="2">
    <source>
        <dbReference type="ARBA" id="ARBA00023125"/>
    </source>
</evidence>
<reference evidence="5 6" key="1">
    <citation type="submission" date="2016-10" db="EMBL/GenBank/DDBJ databases">
        <authorList>
            <person name="de Groot N.N."/>
        </authorList>
    </citation>
    <scope>NUCLEOTIDE SEQUENCE [LARGE SCALE GENOMIC DNA]</scope>
    <source>
        <strain evidence="5 6">DSM 1283</strain>
    </source>
</reference>
<dbReference type="RefSeq" id="WP_091684738.1">
    <property type="nucleotide sequence ID" value="NZ_BAABFM010000026.1"/>
</dbReference>
<keyword evidence="1" id="KW-0805">Transcription regulation</keyword>
<evidence type="ECO:0000256" key="1">
    <source>
        <dbReference type="ARBA" id="ARBA00023015"/>
    </source>
</evidence>
<dbReference type="InterPro" id="IPR014710">
    <property type="entry name" value="RmlC-like_jellyroll"/>
</dbReference>
<sequence>MNKVEKTGYLNNDYKMFHIVDREKKEFNYHYHDFNKIMILLSGNINYSIEGKDYLLKPYDIVLVNQGEIHRPSIMDSSPYERVIIYVSTKFLNTYSDNDNDLKYCFQRAKEEHSNVLRIPSLDKSKLFQVCQELEYSFTDNAYAKDLYQRILFLEFMIQLNRTAISNPINYLDAVIGNEKLLQIIDYINEHLTEDITIDTLSSHFYLSRYYLMHFFKEETGYTIGKYITEKRLLLAKNLVQNGSSLTQACYQCGFKNYSSFFRAFKKAYNTMPKNVSFID</sequence>
<dbReference type="PANTHER" id="PTHR43280:SF34">
    <property type="entry name" value="ARAC-FAMILY TRANSCRIPTIONAL REGULATOR"/>
    <property type="match status" value="1"/>
</dbReference>
<feature type="domain" description="HTH araC/xylS-type" evidence="4">
    <location>
        <begin position="182"/>
        <end position="279"/>
    </location>
</feature>
<accession>A0A1I5D9G8</accession>
<dbReference type="InterPro" id="IPR037923">
    <property type="entry name" value="HTH-like"/>
</dbReference>
<keyword evidence="2 5" id="KW-0238">DNA-binding</keyword>
<dbReference type="InterPro" id="IPR009057">
    <property type="entry name" value="Homeodomain-like_sf"/>
</dbReference>
<proteinExistence type="predicted"/>
<dbReference type="GO" id="GO:0003700">
    <property type="term" value="F:DNA-binding transcription factor activity"/>
    <property type="evidence" value="ECO:0007669"/>
    <property type="project" value="InterPro"/>
</dbReference>
<evidence type="ECO:0000259" key="4">
    <source>
        <dbReference type="PROSITE" id="PS01124"/>
    </source>
</evidence>
<dbReference type="InterPro" id="IPR003313">
    <property type="entry name" value="AraC-bd"/>
</dbReference>
<dbReference type="GO" id="GO:0043565">
    <property type="term" value="F:sequence-specific DNA binding"/>
    <property type="evidence" value="ECO:0007669"/>
    <property type="project" value="InterPro"/>
</dbReference>
<dbReference type="AlphaFoldDB" id="A0A1I5D9G8"/>
<keyword evidence="3" id="KW-0804">Transcription</keyword>
<dbReference type="Gene3D" id="2.60.120.10">
    <property type="entry name" value="Jelly Rolls"/>
    <property type="match status" value="1"/>
</dbReference>
<dbReference type="Pfam" id="PF12833">
    <property type="entry name" value="HTH_18"/>
    <property type="match status" value="1"/>
</dbReference>
<dbReference type="STRING" id="1527.SAMN04489757_10578"/>
<dbReference type="Proteomes" id="UP000198806">
    <property type="component" value="Unassembled WGS sequence"/>
</dbReference>
<gene>
    <name evidence="5" type="ORF">SAMN04489757_10578</name>
</gene>
<dbReference type="OrthoDB" id="9774814at2"/>
<protein>
    <submittedName>
        <fullName evidence="5">AraC-type DNA-binding protein</fullName>
    </submittedName>
</protein>
<evidence type="ECO:0000313" key="5">
    <source>
        <dbReference type="EMBL" id="SFN95899.1"/>
    </source>
</evidence>
<evidence type="ECO:0000313" key="6">
    <source>
        <dbReference type="Proteomes" id="UP000198806"/>
    </source>
</evidence>
<dbReference type="SUPFAM" id="SSF51215">
    <property type="entry name" value="Regulatory protein AraC"/>
    <property type="match status" value="1"/>
</dbReference>
<dbReference type="Pfam" id="PF02311">
    <property type="entry name" value="AraC_binding"/>
    <property type="match status" value="1"/>
</dbReference>
<dbReference type="EMBL" id="FOWD01000005">
    <property type="protein sequence ID" value="SFN95899.1"/>
    <property type="molecule type" value="Genomic_DNA"/>
</dbReference>
<dbReference type="SUPFAM" id="SSF46689">
    <property type="entry name" value="Homeodomain-like"/>
    <property type="match status" value="2"/>
</dbReference>
<dbReference type="InterPro" id="IPR018060">
    <property type="entry name" value="HTH_AraC"/>
</dbReference>
<dbReference type="SMART" id="SM00342">
    <property type="entry name" value="HTH_ARAC"/>
    <property type="match status" value="1"/>
</dbReference>
<dbReference type="PANTHER" id="PTHR43280">
    <property type="entry name" value="ARAC-FAMILY TRANSCRIPTIONAL REGULATOR"/>
    <property type="match status" value="1"/>
</dbReference>
<dbReference type="Gene3D" id="1.10.10.60">
    <property type="entry name" value="Homeodomain-like"/>
    <property type="match status" value="2"/>
</dbReference>
<name>A0A1I5D9G8_9FIRM</name>